<organism evidence="8 9">
    <name type="scientific">Novosphingobium aureum</name>
    <dbReference type="NCBI Taxonomy" id="2792964"/>
    <lineage>
        <taxon>Bacteria</taxon>
        <taxon>Pseudomonadati</taxon>
        <taxon>Pseudomonadota</taxon>
        <taxon>Alphaproteobacteria</taxon>
        <taxon>Sphingomonadales</taxon>
        <taxon>Sphingomonadaceae</taxon>
        <taxon>Novosphingobium</taxon>
    </lineage>
</organism>
<reference evidence="8" key="1">
    <citation type="submission" date="2020-11" db="EMBL/GenBank/DDBJ databases">
        <title>Novosphingobium aureum sp. nov., a marine bacterium isolated from sediment of a salt flat.</title>
        <authorList>
            <person name="Yoo Y."/>
            <person name="Kim J.-J."/>
        </authorList>
    </citation>
    <scope>NUCLEOTIDE SEQUENCE</scope>
    <source>
        <strain evidence="8">YJ-S2-02</strain>
    </source>
</reference>
<evidence type="ECO:0000259" key="7">
    <source>
        <dbReference type="PROSITE" id="PS52015"/>
    </source>
</evidence>
<feature type="transmembrane region" description="Helical" evidence="6">
    <location>
        <begin position="14"/>
        <end position="37"/>
    </location>
</feature>
<keyword evidence="3 6" id="KW-1133">Transmembrane helix</keyword>
<evidence type="ECO:0000313" key="8">
    <source>
        <dbReference type="EMBL" id="MBH0114875.1"/>
    </source>
</evidence>
<proteinExistence type="predicted"/>
<feature type="domain" description="TonB C-terminal" evidence="7">
    <location>
        <begin position="133"/>
        <end position="227"/>
    </location>
</feature>
<accession>A0A931HEY3</accession>
<dbReference type="InterPro" id="IPR006260">
    <property type="entry name" value="TonB/TolA_C"/>
</dbReference>
<evidence type="ECO:0000256" key="1">
    <source>
        <dbReference type="ARBA" id="ARBA00004167"/>
    </source>
</evidence>
<gene>
    <name evidence="8" type="ORF">I5E68_18160</name>
</gene>
<dbReference type="Pfam" id="PF03544">
    <property type="entry name" value="TonB_C"/>
    <property type="match status" value="1"/>
</dbReference>
<comment type="caution">
    <text evidence="8">The sequence shown here is derived from an EMBL/GenBank/DDBJ whole genome shotgun (WGS) entry which is preliminary data.</text>
</comment>
<feature type="compositionally biased region" description="Low complexity" evidence="5">
    <location>
        <begin position="114"/>
        <end position="126"/>
    </location>
</feature>
<keyword evidence="2 6" id="KW-0812">Transmembrane</keyword>
<protein>
    <submittedName>
        <fullName evidence="8">TonB family protein</fullName>
    </submittedName>
</protein>
<dbReference type="PROSITE" id="PS52015">
    <property type="entry name" value="TONB_CTD"/>
    <property type="match status" value="1"/>
</dbReference>
<keyword evidence="9" id="KW-1185">Reference proteome</keyword>
<evidence type="ECO:0000256" key="2">
    <source>
        <dbReference type="ARBA" id="ARBA00022692"/>
    </source>
</evidence>
<name>A0A931HEY3_9SPHN</name>
<dbReference type="EMBL" id="JADZGI010000004">
    <property type="protein sequence ID" value="MBH0114875.1"/>
    <property type="molecule type" value="Genomic_DNA"/>
</dbReference>
<dbReference type="AlphaFoldDB" id="A0A931HEY3"/>
<comment type="subcellular location">
    <subcellularLocation>
        <location evidence="1">Membrane</location>
        <topology evidence="1">Single-pass membrane protein</topology>
    </subcellularLocation>
</comment>
<dbReference type="RefSeq" id="WP_197166808.1">
    <property type="nucleotide sequence ID" value="NZ_JADZGI010000004.1"/>
</dbReference>
<dbReference type="GO" id="GO:0055085">
    <property type="term" value="P:transmembrane transport"/>
    <property type="evidence" value="ECO:0007669"/>
    <property type="project" value="InterPro"/>
</dbReference>
<sequence>MSYVDARSDARSRLMTGGVVAGLQVALALAVLSGFAVRDFVRENRTPLASEFFPTTPPPKPVEDPIVEPEQTVSTTPPITAPDTMLDIAPPVTFQVAPVLPDLPTTPLVKLPQPSVPTVTPKPTSPAFEPVAARPRGDVGSWITTSDYPSRELREGHEGLVRFRLSVDARGRASDCAITGSSGYPALDQATCKYAMRRARFDPASDAAGQASAGTWDSAVRWVIPKD</sequence>
<dbReference type="Gene3D" id="3.30.1150.10">
    <property type="match status" value="1"/>
</dbReference>
<dbReference type="Proteomes" id="UP000617634">
    <property type="component" value="Unassembled WGS sequence"/>
</dbReference>
<dbReference type="SUPFAM" id="SSF74653">
    <property type="entry name" value="TolA/TonB C-terminal domain"/>
    <property type="match status" value="1"/>
</dbReference>
<feature type="region of interest" description="Disordered" evidence="5">
    <location>
        <begin position="114"/>
        <end position="133"/>
    </location>
</feature>
<keyword evidence="4 6" id="KW-0472">Membrane</keyword>
<evidence type="ECO:0000256" key="4">
    <source>
        <dbReference type="ARBA" id="ARBA00023136"/>
    </source>
</evidence>
<evidence type="ECO:0000256" key="3">
    <source>
        <dbReference type="ARBA" id="ARBA00022989"/>
    </source>
</evidence>
<dbReference type="GO" id="GO:0016020">
    <property type="term" value="C:membrane"/>
    <property type="evidence" value="ECO:0007669"/>
    <property type="project" value="UniProtKB-SubCell"/>
</dbReference>
<evidence type="ECO:0000256" key="5">
    <source>
        <dbReference type="SAM" id="MobiDB-lite"/>
    </source>
</evidence>
<dbReference type="NCBIfam" id="TIGR01352">
    <property type="entry name" value="tonB_Cterm"/>
    <property type="match status" value="1"/>
</dbReference>
<evidence type="ECO:0000313" key="9">
    <source>
        <dbReference type="Proteomes" id="UP000617634"/>
    </source>
</evidence>
<dbReference type="InterPro" id="IPR037682">
    <property type="entry name" value="TonB_C"/>
</dbReference>
<evidence type="ECO:0000256" key="6">
    <source>
        <dbReference type="SAM" id="Phobius"/>
    </source>
</evidence>